<dbReference type="Proteomes" id="UP000308600">
    <property type="component" value="Unassembled WGS sequence"/>
</dbReference>
<protein>
    <submittedName>
        <fullName evidence="1">Uncharacterized protein</fullName>
    </submittedName>
</protein>
<name>A0ACD3A768_9AGAR</name>
<evidence type="ECO:0000313" key="2">
    <source>
        <dbReference type="Proteomes" id="UP000308600"/>
    </source>
</evidence>
<organism evidence="1 2">
    <name type="scientific">Pluteus cervinus</name>
    <dbReference type="NCBI Taxonomy" id="181527"/>
    <lineage>
        <taxon>Eukaryota</taxon>
        <taxon>Fungi</taxon>
        <taxon>Dikarya</taxon>
        <taxon>Basidiomycota</taxon>
        <taxon>Agaricomycotina</taxon>
        <taxon>Agaricomycetes</taxon>
        <taxon>Agaricomycetidae</taxon>
        <taxon>Agaricales</taxon>
        <taxon>Pluteineae</taxon>
        <taxon>Pluteaceae</taxon>
        <taxon>Pluteus</taxon>
    </lineage>
</organism>
<reference evidence="1 2" key="1">
    <citation type="journal article" date="2019" name="Nat. Ecol. Evol.">
        <title>Megaphylogeny resolves global patterns of mushroom evolution.</title>
        <authorList>
            <person name="Varga T."/>
            <person name="Krizsan K."/>
            <person name="Foldi C."/>
            <person name="Dima B."/>
            <person name="Sanchez-Garcia M."/>
            <person name="Sanchez-Ramirez S."/>
            <person name="Szollosi G.J."/>
            <person name="Szarkandi J.G."/>
            <person name="Papp V."/>
            <person name="Albert L."/>
            <person name="Andreopoulos W."/>
            <person name="Angelini C."/>
            <person name="Antonin V."/>
            <person name="Barry K.W."/>
            <person name="Bougher N.L."/>
            <person name="Buchanan P."/>
            <person name="Buyck B."/>
            <person name="Bense V."/>
            <person name="Catcheside P."/>
            <person name="Chovatia M."/>
            <person name="Cooper J."/>
            <person name="Damon W."/>
            <person name="Desjardin D."/>
            <person name="Finy P."/>
            <person name="Geml J."/>
            <person name="Haridas S."/>
            <person name="Hughes K."/>
            <person name="Justo A."/>
            <person name="Karasinski D."/>
            <person name="Kautmanova I."/>
            <person name="Kiss B."/>
            <person name="Kocsube S."/>
            <person name="Kotiranta H."/>
            <person name="LaButti K.M."/>
            <person name="Lechner B.E."/>
            <person name="Liimatainen K."/>
            <person name="Lipzen A."/>
            <person name="Lukacs Z."/>
            <person name="Mihaltcheva S."/>
            <person name="Morgado L.N."/>
            <person name="Niskanen T."/>
            <person name="Noordeloos M.E."/>
            <person name="Ohm R.A."/>
            <person name="Ortiz-Santana B."/>
            <person name="Ovrebo C."/>
            <person name="Racz N."/>
            <person name="Riley R."/>
            <person name="Savchenko A."/>
            <person name="Shiryaev A."/>
            <person name="Soop K."/>
            <person name="Spirin V."/>
            <person name="Szebenyi C."/>
            <person name="Tomsovsky M."/>
            <person name="Tulloss R.E."/>
            <person name="Uehling J."/>
            <person name="Grigoriev I.V."/>
            <person name="Vagvolgyi C."/>
            <person name="Papp T."/>
            <person name="Martin F.M."/>
            <person name="Miettinen O."/>
            <person name="Hibbett D.S."/>
            <person name="Nagy L.G."/>
        </authorList>
    </citation>
    <scope>NUCLEOTIDE SEQUENCE [LARGE SCALE GENOMIC DNA]</scope>
    <source>
        <strain evidence="1 2">NL-1719</strain>
    </source>
</reference>
<accession>A0ACD3A768</accession>
<dbReference type="EMBL" id="ML208652">
    <property type="protein sequence ID" value="TFK61530.1"/>
    <property type="molecule type" value="Genomic_DNA"/>
</dbReference>
<sequence length="127" mass="13700">MSLLLPLVRRFYSHSALVLRHEVLIMKNVKILLGRGVRVWRLGWLLGGGVVVVGDLEVEGVGADNVDMEEWLEGLDVNEEAGAVDVAVALPGQPVTGKGTTSFPQQSSRAVSFVVVIALGRLRVEDV</sequence>
<evidence type="ECO:0000313" key="1">
    <source>
        <dbReference type="EMBL" id="TFK61530.1"/>
    </source>
</evidence>
<keyword evidence="2" id="KW-1185">Reference proteome</keyword>
<gene>
    <name evidence="1" type="ORF">BDN72DRAFT_863537</name>
</gene>
<proteinExistence type="predicted"/>